<dbReference type="KEGG" id="agv:OJF2_33650"/>
<keyword evidence="4" id="KW-0238">DNA-binding</keyword>
<dbReference type="Gene3D" id="1.10.1740.10">
    <property type="match status" value="1"/>
</dbReference>
<accession>A0A5B9W4B2</accession>
<evidence type="ECO:0000256" key="3">
    <source>
        <dbReference type="ARBA" id="ARBA00023082"/>
    </source>
</evidence>
<dbReference type="InterPro" id="IPR007627">
    <property type="entry name" value="RNA_pol_sigma70_r2"/>
</dbReference>
<dbReference type="InterPro" id="IPR014284">
    <property type="entry name" value="RNA_pol_sigma-70_dom"/>
</dbReference>
<evidence type="ECO:0000256" key="5">
    <source>
        <dbReference type="ARBA" id="ARBA00023163"/>
    </source>
</evidence>
<keyword evidence="2" id="KW-0805">Transcription regulation</keyword>
<dbReference type="EMBL" id="CP042997">
    <property type="protein sequence ID" value="QEH34820.1"/>
    <property type="molecule type" value="Genomic_DNA"/>
</dbReference>
<evidence type="ECO:0000313" key="8">
    <source>
        <dbReference type="EMBL" id="QEH34820.1"/>
    </source>
</evidence>
<dbReference type="PANTHER" id="PTHR43133:SF58">
    <property type="entry name" value="ECF RNA POLYMERASE SIGMA FACTOR SIGD"/>
    <property type="match status" value="1"/>
</dbReference>
<dbReference type="SUPFAM" id="SSF88946">
    <property type="entry name" value="Sigma2 domain of RNA polymerase sigma factors"/>
    <property type="match status" value="1"/>
</dbReference>
<organism evidence="8 9">
    <name type="scientific">Aquisphaera giovannonii</name>
    <dbReference type="NCBI Taxonomy" id="406548"/>
    <lineage>
        <taxon>Bacteria</taxon>
        <taxon>Pseudomonadati</taxon>
        <taxon>Planctomycetota</taxon>
        <taxon>Planctomycetia</taxon>
        <taxon>Isosphaerales</taxon>
        <taxon>Isosphaeraceae</taxon>
        <taxon>Aquisphaera</taxon>
    </lineage>
</organism>
<feature type="domain" description="RNA polymerase sigma factor 70 region 4 type 2" evidence="7">
    <location>
        <begin position="143"/>
        <end position="196"/>
    </location>
</feature>
<evidence type="ECO:0000259" key="7">
    <source>
        <dbReference type="Pfam" id="PF08281"/>
    </source>
</evidence>
<comment type="similarity">
    <text evidence="1">Belongs to the sigma-70 factor family. ECF subfamily.</text>
</comment>
<feature type="domain" description="RNA polymerase sigma-70 region 2" evidence="6">
    <location>
        <begin position="36"/>
        <end position="97"/>
    </location>
</feature>
<keyword evidence="9" id="KW-1185">Reference proteome</keyword>
<dbReference type="CDD" id="cd06171">
    <property type="entry name" value="Sigma70_r4"/>
    <property type="match status" value="1"/>
</dbReference>
<dbReference type="PANTHER" id="PTHR43133">
    <property type="entry name" value="RNA POLYMERASE ECF-TYPE SIGMA FACTO"/>
    <property type="match status" value="1"/>
</dbReference>
<dbReference type="SUPFAM" id="SSF88659">
    <property type="entry name" value="Sigma3 and sigma4 domains of RNA polymerase sigma factors"/>
    <property type="match status" value="1"/>
</dbReference>
<evidence type="ECO:0000256" key="4">
    <source>
        <dbReference type="ARBA" id="ARBA00023125"/>
    </source>
</evidence>
<proteinExistence type="inferred from homology"/>
<protein>
    <submittedName>
        <fullName evidence="8">ECF RNA polymerase sigma factor SigD</fullName>
    </submittedName>
</protein>
<dbReference type="InterPro" id="IPR013249">
    <property type="entry name" value="RNA_pol_sigma70_r4_t2"/>
</dbReference>
<dbReference type="Proteomes" id="UP000324233">
    <property type="component" value="Chromosome"/>
</dbReference>
<dbReference type="Pfam" id="PF04542">
    <property type="entry name" value="Sigma70_r2"/>
    <property type="match status" value="1"/>
</dbReference>
<dbReference type="OrthoDB" id="278923at2"/>
<gene>
    <name evidence="8" type="primary">sigD_2</name>
    <name evidence="8" type="ORF">OJF2_33650</name>
</gene>
<dbReference type="InterPro" id="IPR013324">
    <property type="entry name" value="RNA_pol_sigma_r3/r4-like"/>
</dbReference>
<dbReference type="GO" id="GO:0006352">
    <property type="term" value="P:DNA-templated transcription initiation"/>
    <property type="evidence" value="ECO:0007669"/>
    <property type="project" value="InterPro"/>
</dbReference>
<dbReference type="InterPro" id="IPR039425">
    <property type="entry name" value="RNA_pol_sigma-70-like"/>
</dbReference>
<reference evidence="8 9" key="1">
    <citation type="submission" date="2019-08" db="EMBL/GenBank/DDBJ databases">
        <title>Deep-cultivation of Planctomycetes and their phenomic and genomic characterization uncovers novel biology.</title>
        <authorList>
            <person name="Wiegand S."/>
            <person name="Jogler M."/>
            <person name="Boedeker C."/>
            <person name="Pinto D."/>
            <person name="Vollmers J."/>
            <person name="Rivas-Marin E."/>
            <person name="Kohn T."/>
            <person name="Peeters S.H."/>
            <person name="Heuer A."/>
            <person name="Rast P."/>
            <person name="Oberbeckmann S."/>
            <person name="Bunk B."/>
            <person name="Jeske O."/>
            <person name="Meyerdierks A."/>
            <person name="Storesund J.E."/>
            <person name="Kallscheuer N."/>
            <person name="Luecker S."/>
            <person name="Lage O.M."/>
            <person name="Pohl T."/>
            <person name="Merkel B.J."/>
            <person name="Hornburger P."/>
            <person name="Mueller R.-W."/>
            <person name="Bruemmer F."/>
            <person name="Labrenz M."/>
            <person name="Spormann A.M."/>
            <person name="Op den Camp H."/>
            <person name="Overmann J."/>
            <person name="Amann R."/>
            <person name="Jetten M.S.M."/>
            <person name="Mascher T."/>
            <person name="Medema M.H."/>
            <person name="Devos D.P."/>
            <person name="Kaster A.-K."/>
            <person name="Ovreas L."/>
            <person name="Rohde M."/>
            <person name="Galperin M.Y."/>
            <person name="Jogler C."/>
        </authorList>
    </citation>
    <scope>NUCLEOTIDE SEQUENCE [LARGE SCALE GENOMIC DNA]</scope>
    <source>
        <strain evidence="8 9">OJF2</strain>
    </source>
</reference>
<dbReference type="NCBIfam" id="TIGR02937">
    <property type="entry name" value="sigma70-ECF"/>
    <property type="match status" value="1"/>
</dbReference>
<keyword evidence="3" id="KW-0731">Sigma factor</keyword>
<sequence length="204" mass="23387">MTETASIVQGLVERALRGDPAARQQLLEHYRGSLTRMVASRLDRRLASRVDPSDVVQDTLADASTRMDDYLRERPVPFLAWLRRLAGERVIDVHRRHIASQRRSIMREDRDADRLGEEWGRLANRFLANDTSPSNRLAREERRQQVTAALAALPPRDREVLVMRYLEQLSAAEMAEALDVTEGAVKARLLRALIRMRGLLEDRP</sequence>
<dbReference type="RefSeq" id="WP_148594691.1">
    <property type="nucleotide sequence ID" value="NZ_CP042997.1"/>
</dbReference>
<evidence type="ECO:0000256" key="1">
    <source>
        <dbReference type="ARBA" id="ARBA00010641"/>
    </source>
</evidence>
<name>A0A5B9W4B2_9BACT</name>
<evidence type="ECO:0000256" key="2">
    <source>
        <dbReference type="ARBA" id="ARBA00023015"/>
    </source>
</evidence>
<dbReference type="AlphaFoldDB" id="A0A5B9W4B2"/>
<evidence type="ECO:0000313" key="9">
    <source>
        <dbReference type="Proteomes" id="UP000324233"/>
    </source>
</evidence>
<dbReference type="InterPro" id="IPR013325">
    <property type="entry name" value="RNA_pol_sigma_r2"/>
</dbReference>
<dbReference type="InterPro" id="IPR036388">
    <property type="entry name" value="WH-like_DNA-bd_sf"/>
</dbReference>
<evidence type="ECO:0000259" key="6">
    <source>
        <dbReference type="Pfam" id="PF04542"/>
    </source>
</evidence>
<dbReference type="Gene3D" id="1.10.10.10">
    <property type="entry name" value="Winged helix-like DNA-binding domain superfamily/Winged helix DNA-binding domain"/>
    <property type="match status" value="1"/>
</dbReference>
<keyword evidence="5" id="KW-0804">Transcription</keyword>
<dbReference type="Pfam" id="PF08281">
    <property type="entry name" value="Sigma70_r4_2"/>
    <property type="match status" value="1"/>
</dbReference>
<dbReference type="GO" id="GO:0016987">
    <property type="term" value="F:sigma factor activity"/>
    <property type="evidence" value="ECO:0007669"/>
    <property type="project" value="UniProtKB-KW"/>
</dbReference>
<dbReference type="GO" id="GO:0003677">
    <property type="term" value="F:DNA binding"/>
    <property type="evidence" value="ECO:0007669"/>
    <property type="project" value="UniProtKB-KW"/>
</dbReference>